<sequence length="156" mass="17408">MLTAWGDESGSQPDRDPDTYLIAAALCDEDDVPEVRKTMESLRLTTEKKVHWHGSSSDRRHRRKCLEYLLPNLAEMPCSHITLESRSHLDASDVDILQKFRAQKVITSSLRVNHAVGMVEPALWVADIVCGAVVQSRVGNPTYLAKLSGAVDLRQI</sequence>
<evidence type="ECO:0000313" key="1">
    <source>
        <dbReference type="EMBL" id="AII11329.1"/>
    </source>
</evidence>
<dbReference type="RefSeq" id="WP_128644090.1">
    <property type="nucleotide sequence ID" value="NZ_CP008950.1"/>
</dbReference>
<protein>
    <recommendedName>
        <fullName evidence="3">DUF3800 domain-containing protein</fullName>
    </recommendedName>
</protein>
<reference evidence="1 2" key="1">
    <citation type="submission" date="2014-07" db="EMBL/GenBank/DDBJ databases">
        <title>Genome Sequence of Rhodococcus opacus Strain R7, a Biodegrader of Mono- and Polycyclic Aromatic Hydrocarbons.</title>
        <authorList>
            <person name="Di Gennaro P."/>
            <person name="Zampolli J."/>
            <person name="Presti I."/>
            <person name="Cappelletti M."/>
            <person name="D'Ursi P."/>
            <person name="Orro A."/>
            <person name="Mezzelani A."/>
            <person name="Milanesi L."/>
        </authorList>
    </citation>
    <scope>NUCLEOTIDE SEQUENCE [LARGE SCALE GENOMIC DNA]</scope>
    <source>
        <strain evidence="1 2">R7</strain>
        <plasmid evidence="1">pPDG3</plasmid>
    </source>
</reference>
<organism evidence="1 2">
    <name type="scientific">Rhodococcus opacus</name>
    <name type="common">Nocardia opaca</name>
    <dbReference type="NCBI Taxonomy" id="37919"/>
    <lineage>
        <taxon>Bacteria</taxon>
        <taxon>Bacillati</taxon>
        <taxon>Actinomycetota</taxon>
        <taxon>Actinomycetes</taxon>
        <taxon>Mycobacteriales</taxon>
        <taxon>Nocardiaceae</taxon>
        <taxon>Rhodococcus</taxon>
    </lineage>
</organism>
<name>A0A076F6N2_RHOOP</name>
<keyword evidence="1" id="KW-0614">Plasmid</keyword>
<evidence type="ECO:0000313" key="2">
    <source>
        <dbReference type="Proteomes" id="UP000028488"/>
    </source>
</evidence>
<evidence type="ECO:0008006" key="3">
    <source>
        <dbReference type="Google" id="ProtNLM"/>
    </source>
</evidence>
<accession>A0A076F6N2</accession>
<gene>
    <name evidence="1" type="ORF">EP51_45770</name>
</gene>
<dbReference type="AlphaFoldDB" id="A0A076F6N2"/>
<dbReference type="EMBL" id="CP008950">
    <property type="protein sequence ID" value="AII11329.1"/>
    <property type="molecule type" value="Genomic_DNA"/>
</dbReference>
<dbReference type="Proteomes" id="UP000028488">
    <property type="component" value="Plasmid pPDG3"/>
</dbReference>
<proteinExistence type="predicted"/>
<geneLocation type="plasmid" evidence="1 2">
    <name>pPDG3</name>
</geneLocation>